<dbReference type="SMART" id="SM00220">
    <property type="entry name" value="S_TKc"/>
    <property type="match status" value="1"/>
</dbReference>
<dbReference type="InterPro" id="IPR000719">
    <property type="entry name" value="Prot_kinase_dom"/>
</dbReference>
<dbReference type="PANTHER" id="PTHR43671:SF106">
    <property type="entry name" value="NIMA-LIKE KINASE"/>
    <property type="match status" value="1"/>
</dbReference>
<keyword evidence="7" id="KW-1185">Reference proteome</keyword>
<reference evidence="6 7" key="1">
    <citation type="submission" date="2024-09" db="EMBL/GenBank/DDBJ databases">
        <title>Rethinking Asexuality: The Enigmatic Case of Functional Sexual Genes in Lepraria (Stereocaulaceae).</title>
        <authorList>
            <person name="Doellman M."/>
            <person name="Sun Y."/>
            <person name="Barcenas-Pena A."/>
            <person name="Lumbsch H.T."/>
            <person name="Grewe F."/>
        </authorList>
    </citation>
    <scope>NUCLEOTIDE SEQUENCE [LARGE SCALE GENOMIC DNA]</scope>
    <source>
        <strain evidence="6 7">Mercado 3170</strain>
    </source>
</reference>
<protein>
    <recommendedName>
        <fullName evidence="5">Protein kinase domain-containing protein</fullName>
    </recommendedName>
</protein>
<keyword evidence="3" id="KW-0418">Kinase</keyword>
<dbReference type="CDD" id="cd00180">
    <property type="entry name" value="PKc"/>
    <property type="match status" value="1"/>
</dbReference>
<name>A0ABR4AH53_9LECA</name>
<dbReference type="EMBL" id="JBEFKJ010000009">
    <property type="protein sequence ID" value="KAL2044161.1"/>
    <property type="molecule type" value="Genomic_DNA"/>
</dbReference>
<evidence type="ECO:0000256" key="3">
    <source>
        <dbReference type="ARBA" id="ARBA00022777"/>
    </source>
</evidence>
<feature type="domain" description="Protein kinase" evidence="5">
    <location>
        <begin position="43"/>
        <end position="307"/>
    </location>
</feature>
<keyword evidence="1" id="KW-0808">Transferase</keyword>
<dbReference type="Pfam" id="PF00069">
    <property type="entry name" value="Pkinase"/>
    <property type="match status" value="1"/>
</dbReference>
<organism evidence="6 7">
    <name type="scientific">Stereocaulon virgatum</name>
    <dbReference type="NCBI Taxonomy" id="373712"/>
    <lineage>
        <taxon>Eukaryota</taxon>
        <taxon>Fungi</taxon>
        <taxon>Dikarya</taxon>
        <taxon>Ascomycota</taxon>
        <taxon>Pezizomycotina</taxon>
        <taxon>Lecanoromycetes</taxon>
        <taxon>OSLEUM clade</taxon>
        <taxon>Lecanoromycetidae</taxon>
        <taxon>Lecanorales</taxon>
        <taxon>Lecanorineae</taxon>
        <taxon>Stereocaulaceae</taxon>
        <taxon>Stereocaulon</taxon>
    </lineage>
</organism>
<dbReference type="InterPro" id="IPR011009">
    <property type="entry name" value="Kinase-like_dom_sf"/>
</dbReference>
<evidence type="ECO:0000313" key="6">
    <source>
        <dbReference type="EMBL" id="KAL2044161.1"/>
    </source>
</evidence>
<dbReference type="InterPro" id="IPR008271">
    <property type="entry name" value="Ser/Thr_kinase_AS"/>
</dbReference>
<gene>
    <name evidence="6" type="ORF">N7G274_002866</name>
</gene>
<evidence type="ECO:0000256" key="1">
    <source>
        <dbReference type="ARBA" id="ARBA00022679"/>
    </source>
</evidence>
<dbReference type="PANTHER" id="PTHR43671">
    <property type="entry name" value="SERINE/THREONINE-PROTEIN KINASE NEK"/>
    <property type="match status" value="1"/>
</dbReference>
<comment type="caution">
    <text evidence="6">The sequence shown here is derived from an EMBL/GenBank/DDBJ whole genome shotgun (WGS) entry which is preliminary data.</text>
</comment>
<evidence type="ECO:0000259" key="5">
    <source>
        <dbReference type="PROSITE" id="PS50011"/>
    </source>
</evidence>
<dbReference type="Proteomes" id="UP001590950">
    <property type="component" value="Unassembled WGS sequence"/>
</dbReference>
<dbReference type="InterPro" id="IPR050660">
    <property type="entry name" value="NEK_Ser/Thr_kinase"/>
</dbReference>
<accession>A0ABR4AH53</accession>
<dbReference type="SUPFAM" id="SSF56112">
    <property type="entry name" value="Protein kinase-like (PK-like)"/>
    <property type="match status" value="1"/>
</dbReference>
<proteinExistence type="predicted"/>
<evidence type="ECO:0000256" key="2">
    <source>
        <dbReference type="ARBA" id="ARBA00022741"/>
    </source>
</evidence>
<dbReference type="Gene3D" id="1.10.510.10">
    <property type="entry name" value="Transferase(Phosphotransferase) domain 1"/>
    <property type="match status" value="1"/>
</dbReference>
<dbReference type="PROSITE" id="PS50011">
    <property type="entry name" value="PROTEIN_KINASE_DOM"/>
    <property type="match status" value="1"/>
</dbReference>
<evidence type="ECO:0000256" key="4">
    <source>
        <dbReference type="ARBA" id="ARBA00022840"/>
    </source>
</evidence>
<dbReference type="PROSITE" id="PS00108">
    <property type="entry name" value="PROTEIN_KINASE_ST"/>
    <property type="match status" value="1"/>
</dbReference>
<evidence type="ECO:0000313" key="7">
    <source>
        <dbReference type="Proteomes" id="UP001590950"/>
    </source>
</evidence>
<sequence>MPWIRTFDGLFYAPSGLYSASLQDAQSLHPLPGRQPSSPQSRARLVKKIGEGAQGECFLMESPSTGQRFVLKRGSRRTMPFMKNQPLEALILNQVLGRHKRLINLIDWELVPASFDADSQVIMMYNYYAGGDLAKVVPERGGSLSEKFLWHIFLQLADGLSWLHYGVDSTNPDDKPPSGWHQVIHRDVKPANVFLSKHPSQNNPYPSVVLGDFGLATFEPITTSTGDRRYAAPEGENEAKSDVYALGATIYELAHGQRLGTSKPQCIHKNYSGRLNKIMMDCLLTCPKKRVSSRGLAVYLREKSPLT</sequence>
<keyword evidence="2" id="KW-0547">Nucleotide-binding</keyword>
<keyword evidence="4" id="KW-0067">ATP-binding</keyword>